<dbReference type="PANTHER" id="PTHR30203:SF33">
    <property type="entry name" value="BLR4455 PROTEIN"/>
    <property type="match status" value="1"/>
</dbReference>
<dbReference type="GO" id="GO:0015562">
    <property type="term" value="F:efflux transmembrane transporter activity"/>
    <property type="evidence" value="ECO:0007669"/>
    <property type="project" value="InterPro"/>
</dbReference>
<name>A0A1J5RH69_9ZZZZ</name>
<dbReference type="GO" id="GO:0016020">
    <property type="term" value="C:membrane"/>
    <property type="evidence" value="ECO:0007669"/>
    <property type="project" value="InterPro"/>
</dbReference>
<dbReference type="PANTHER" id="PTHR30203">
    <property type="entry name" value="OUTER MEMBRANE CATION EFFLUX PROTEIN"/>
    <property type="match status" value="1"/>
</dbReference>
<evidence type="ECO:0000256" key="2">
    <source>
        <dbReference type="SAM" id="MobiDB-lite"/>
    </source>
</evidence>
<feature type="region of interest" description="Disordered" evidence="2">
    <location>
        <begin position="493"/>
        <end position="520"/>
    </location>
</feature>
<keyword evidence="1" id="KW-0175">Coiled coil</keyword>
<dbReference type="NCBIfam" id="TIGR01845">
    <property type="entry name" value="outer_NodT"/>
    <property type="match status" value="1"/>
</dbReference>
<dbReference type="SUPFAM" id="SSF56954">
    <property type="entry name" value="Outer membrane efflux proteins (OEP)"/>
    <property type="match status" value="1"/>
</dbReference>
<accession>A0A1J5RH69</accession>
<reference evidence="3" key="1">
    <citation type="submission" date="2016-10" db="EMBL/GenBank/DDBJ databases">
        <title>Sequence of Gallionella enrichment culture.</title>
        <authorList>
            <person name="Poehlein A."/>
            <person name="Muehling M."/>
            <person name="Daniel R."/>
        </authorList>
    </citation>
    <scope>NUCLEOTIDE SEQUENCE</scope>
</reference>
<sequence length="520" mass="55221">MSPIKTFIALSSNRRPLSARRGPSHQPLILGMCLLLSACAVGPDYERPDIKSPEQFKENKGWVQAAPHAVSTQGAWWTIFGDETLNALEPKVIQANQSLRASYYAYQQALALTDVARAAEYPTLGVTASSTRSSFGGGATTTTIGATGPSNVIAGKSVAFSASWVPDLWGKVRRQVESNEANAEAGHDNLLAAQLSLQTTLAQSYFQIRQVDSQIALAQGTVTAYEKFLQLTQNRYVAGVATKADVAQAQSQLANAKVQLASFNVQRPQLEHAIAVLIGEAPANFNLPPMPSLPPPQAIPAGLPSQLLLRRPDLGASERQVAAANALIGVAKSAYFPSLTLSAQRGWSSSSTFSNLISAPNAFWSVGPSLAETLFEGGLRRAQVAQSENAYQQAVAQYRQLSLQAFQQVEDQLAALSALFEEAQLQQQAVSAADESLRLATNQYKAGTVSYLNVITAQATAYTANNQNLLIAGQQLTANVALIQALGGGWENEAQPVGSGEGAKPAEKSSAAELHQAPDH</sequence>
<dbReference type="EMBL" id="MLJW01000166">
    <property type="protein sequence ID" value="OIQ95464.1"/>
    <property type="molecule type" value="Genomic_DNA"/>
</dbReference>
<dbReference type="Pfam" id="PF02321">
    <property type="entry name" value="OEP"/>
    <property type="match status" value="2"/>
</dbReference>
<dbReference type="InterPro" id="IPR003423">
    <property type="entry name" value="OMP_efflux"/>
</dbReference>
<evidence type="ECO:0000313" key="3">
    <source>
        <dbReference type="EMBL" id="OIQ95464.1"/>
    </source>
</evidence>
<feature type="coiled-coil region" evidence="1">
    <location>
        <begin position="384"/>
        <end position="426"/>
    </location>
</feature>
<comment type="caution">
    <text evidence="3">The sequence shown here is derived from an EMBL/GenBank/DDBJ whole genome shotgun (WGS) entry which is preliminary data.</text>
</comment>
<dbReference type="Gene3D" id="2.20.200.10">
    <property type="entry name" value="Outer membrane efflux proteins (OEP)"/>
    <property type="match status" value="1"/>
</dbReference>
<dbReference type="InterPro" id="IPR010131">
    <property type="entry name" value="MdtP/NodT-like"/>
</dbReference>
<gene>
    <name evidence="3" type="primary">oprM_23</name>
    <name evidence="3" type="ORF">GALL_225270</name>
</gene>
<proteinExistence type="predicted"/>
<dbReference type="AlphaFoldDB" id="A0A1J5RH69"/>
<dbReference type="Gene3D" id="1.20.1600.10">
    <property type="entry name" value="Outer membrane efflux proteins (OEP)"/>
    <property type="match status" value="1"/>
</dbReference>
<organism evidence="3">
    <name type="scientific">mine drainage metagenome</name>
    <dbReference type="NCBI Taxonomy" id="410659"/>
    <lineage>
        <taxon>unclassified sequences</taxon>
        <taxon>metagenomes</taxon>
        <taxon>ecological metagenomes</taxon>
    </lineage>
</organism>
<evidence type="ECO:0000256" key="1">
    <source>
        <dbReference type="SAM" id="Coils"/>
    </source>
</evidence>
<protein>
    <submittedName>
        <fullName evidence="3">Outer membrane protein OprM</fullName>
    </submittedName>
</protein>